<evidence type="ECO:0000313" key="1">
    <source>
        <dbReference type="EMBL" id="CAJ2638265.1"/>
    </source>
</evidence>
<evidence type="ECO:0000313" key="2">
    <source>
        <dbReference type="Proteomes" id="UP001177021"/>
    </source>
</evidence>
<sequence>MARKFENVKDINDDKDLWKISVVKEKWSNLNDGKESIELMDLWLLTIRYKLDVEVGDGHVKATFVLWDRECEQLIGKSAAVLRAEMLEAGITDPLDYPKDIDLIAEKNLAIKVKLQPK</sequence>
<dbReference type="Proteomes" id="UP001177021">
    <property type="component" value="Unassembled WGS sequence"/>
</dbReference>
<name>A0ACB0J1K2_TRIPR</name>
<organism evidence="1 2">
    <name type="scientific">Trifolium pratense</name>
    <name type="common">Red clover</name>
    <dbReference type="NCBI Taxonomy" id="57577"/>
    <lineage>
        <taxon>Eukaryota</taxon>
        <taxon>Viridiplantae</taxon>
        <taxon>Streptophyta</taxon>
        <taxon>Embryophyta</taxon>
        <taxon>Tracheophyta</taxon>
        <taxon>Spermatophyta</taxon>
        <taxon>Magnoliopsida</taxon>
        <taxon>eudicotyledons</taxon>
        <taxon>Gunneridae</taxon>
        <taxon>Pentapetalae</taxon>
        <taxon>rosids</taxon>
        <taxon>fabids</taxon>
        <taxon>Fabales</taxon>
        <taxon>Fabaceae</taxon>
        <taxon>Papilionoideae</taxon>
        <taxon>50 kb inversion clade</taxon>
        <taxon>NPAAA clade</taxon>
        <taxon>Hologalegina</taxon>
        <taxon>IRL clade</taxon>
        <taxon>Trifolieae</taxon>
        <taxon>Trifolium</taxon>
    </lineage>
</organism>
<dbReference type="EMBL" id="CASHSV030000013">
    <property type="protein sequence ID" value="CAJ2638265.1"/>
    <property type="molecule type" value="Genomic_DNA"/>
</dbReference>
<accession>A0ACB0J1K2</accession>
<keyword evidence="2" id="KW-1185">Reference proteome</keyword>
<protein>
    <submittedName>
        <fullName evidence="1">Uncharacterized protein</fullName>
    </submittedName>
</protein>
<comment type="caution">
    <text evidence="1">The sequence shown here is derived from an EMBL/GenBank/DDBJ whole genome shotgun (WGS) entry which is preliminary data.</text>
</comment>
<reference evidence="1" key="1">
    <citation type="submission" date="2023-10" db="EMBL/GenBank/DDBJ databases">
        <authorList>
            <person name="Rodriguez Cubillos JULIANA M."/>
            <person name="De Vega J."/>
        </authorList>
    </citation>
    <scope>NUCLEOTIDE SEQUENCE</scope>
</reference>
<gene>
    <name evidence="1" type="ORF">MILVUS5_LOCUS8500</name>
</gene>
<proteinExistence type="predicted"/>